<name>A0AAV5M9J6_9ROSI</name>
<sequence length="153" mass="18632">MLQKFSNLLKLSIFLTKLRKPIIAKLIFLKKSRKLKRFQLLKHYNYRFLEEYQFSPSNTPMIYYHTRWFRNKRCGRGMGSVLFLCRCFGGVKGWKEEADCALVFYWDALPPITEQLPEPLDRDEEEEDSVDRRAEKFIQRFYEEMRMQKQEII</sequence>
<dbReference type="AlphaFoldDB" id="A0AAV5M9J6"/>
<protein>
    <submittedName>
        <fullName evidence="1">Uncharacterized protein</fullName>
    </submittedName>
</protein>
<organism evidence="1 2">
    <name type="scientific">Rubroshorea leprosula</name>
    <dbReference type="NCBI Taxonomy" id="152421"/>
    <lineage>
        <taxon>Eukaryota</taxon>
        <taxon>Viridiplantae</taxon>
        <taxon>Streptophyta</taxon>
        <taxon>Embryophyta</taxon>
        <taxon>Tracheophyta</taxon>
        <taxon>Spermatophyta</taxon>
        <taxon>Magnoliopsida</taxon>
        <taxon>eudicotyledons</taxon>
        <taxon>Gunneridae</taxon>
        <taxon>Pentapetalae</taxon>
        <taxon>rosids</taxon>
        <taxon>malvids</taxon>
        <taxon>Malvales</taxon>
        <taxon>Dipterocarpaceae</taxon>
        <taxon>Rubroshorea</taxon>
    </lineage>
</organism>
<evidence type="ECO:0000313" key="1">
    <source>
        <dbReference type="EMBL" id="GKV46525.1"/>
    </source>
</evidence>
<dbReference type="Pfam" id="PF05553">
    <property type="entry name" value="DUF761"/>
    <property type="match status" value="1"/>
</dbReference>
<dbReference type="EMBL" id="BPVZ01000210">
    <property type="protein sequence ID" value="GKV46525.1"/>
    <property type="molecule type" value="Genomic_DNA"/>
</dbReference>
<keyword evidence="2" id="KW-1185">Reference proteome</keyword>
<comment type="caution">
    <text evidence="1">The sequence shown here is derived from an EMBL/GenBank/DDBJ whole genome shotgun (WGS) entry which is preliminary data.</text>
</comment>
<reference evidence="1 2" key="1">
    <citation type="journal article" date="2021" name="Commun. Biol.">
        <title>The genome of Shorea leprosula (Dipterocarpaceae) highlights the ecological relevance of drought in aseasonal tropical rainforests.</title>
        <authorList>
            <person name="Ng K.K.S."/>
            <person name="Kobayashi M.J."/>
            <person name="Fawcett J.A."/>
            <person name="Hatakeyama M."/>
            <person name="Paape T."/>
            <person name="Ng C.H."/>
            <person name="Ang C.C."/>
            <person name="Tnah L.H."/>
            <person name="Lee C.T."/>
            <person name="Nishiyama T."/>
            <person name="Sese J."/>
            <person name="O'Brien M.J."/>
            <person name="Copetti D."/>
            <person name="Mohd Noor M.I."/>
            <person name="Ong R.C."/>
            <person name="Putra M."/>
            <person name="Sireger I.Z."/>
            <person name="Indrioko S."/>
            <person name="Kosugi Y."/>
            <person name="Izuno A."/>
            <person name="Isagi Y."/>
            <person name="Lee S.L."/>
            <person name="Shimizu K.K."/>
        </authorList>
    </citation>
    <scope>NUCLEOTIDE SEQUENCE [LARGE SCALE GENOMIC DNA]</scope>
    <source>
        <strain evidence="1">214</strain>
    </source>
</reference>
<evidence type="ECO:0000313" key="2">
    <source>
        <dbReference type="Proteomes" id="UP001054252"/>
    </source>
</evidence>
<accession>A0AAV5M9J6</accession>
<proteinExistence type="predicted"/>
<dbReference type="Proteomes" id="UP001054252">
    <property type="component" value="Unassembled WGS sequence"/>
</dbReference>
<gene>
    <name evidence="1" type="ORF">SLEP1_g53503</name>
</gene>
<dbReference type="InterPro" id="IPR008480">
    <property type="entry name" value="DUF761_pln"/>
</dbReference>
<dbReference type="PANTHER" id="PTHR33265:SF10">
    <property type="entry name" value="OS01G0133200 PROTEIN"/>
    <property type="match status" value="1"/>
</dbReference>
<dbReference type="PANTHER" id="PTHR33265">
    <property type="entry name" value="AVR9/CF-9 RAPIDLY ELICITED PROTEIN-RELATED"/>
    <property type="match status" value="1"/>
</dbReference>